<dbReference type="EMBL" id="CACRXK020009209">
    <property type="protein sequence ID" value="CAB4016660.1"/>
    <property type="molecule type" value="Genomic_DNA"/>
</dbReference>
<dbReference type="Proteomes" id="UP001152795">
    <property type="component" value="Unassembled WGS sequence"/>
</dbReference>
<gene>
    <name evidence="1" type="ORF">PACLA_8A034057</name>
</gene>
<keyword evidence="2" id="KW-1185">Reference proteome</keyword>
<proteinExistence type="predicted"/>
<name>A0A7D9K0N0_PARCT</name>
<protein>
    <submittedName>
        <fullName evidence="1">Uncharacterized protein</fullName>
    </submittedName>
</protein>
<dbReference type="AlphaFoldDB" id="A0A7D9K0N0"/>
<comment type="caution">
    <text evidence="1">The sequence shown here is derived from an EMBL/GenBank/DDBJ whole genome shotgun (WGS) entry which is preliminary data.</text>
</comment>
<evidence type="ECO:0000313" key="1">
    <source>
        <dbReference type="EMBL" id="CAB4016660.1"/>
    </source>
</evidence>
<evidence type="ECO:0000313" key="2">
    <source>
        <dbReference type="Proteomes" id="UP001152795"/>
    </source>
</evidence>
<dbReference type="OrthoDB" id="9972063at2759"/>
<reference evidence="1" key="1">
    <citation type="submission" date="2020-04" db="EMBL/GenBank/DDBJ databases">
        <authorList>
            <person name="Alioto T."/>
            <person name="Alioto T."/>
            <person name="Gomez Garrido J."/>
        </authorList>
    </citation>
    <scope>NUCLEOTIDE SEQUENCE</scope>
    <source>
        <strain evidence="1">A484AB</strain>
    </source>
</reference>
<sequence>MAKYNLLRDDFTNATFAVAFDVYTPRPHFIILPKSGESVDPEFSRITNEQTQQLIETGKSVLACFKIVRGVLSIHRGSWRTTRDKFHVHVCVDVESYLRIYESRKKAIPNWPSRDYVTKQWRWKKDPRSYAENVRGYPYRSYLEDEVAGIRTIRRRPSRKTDIKDNQLDEEVPLEGCITKIVYHSCHPKIGFVGTKPETIQEFQNVLSAMEKFAKERDLINMESKDENHGCHICLYLGSVTTDDWNFSGEDGEDVRGHIVTTGFRFYQLCPVDLREDWFHAYKQSDFKCLT</sequence>
<accession>A0A7D9K0N0</accession>
<organism evidence="1 2">
    <name type="scientific">Paramuricea clavata</name>
    <name type="common">Red gorgonian</name>
    <name type="synonym">Violescent sea-whip</name>
    <dbReference type="NCBI Taxonomy" id="317549"/>
    <lineage>
        <taxon>Eukaryota</taxon>
        <taxon>Metazoa</taxon>
        <taxon>Cnidaria</taxon>
        <taxon>Anthozoa</taxon>
        <taxon>Octocorallia</taxon>
        <taxon>Malacalcyonacea</taxon>
        <taxon>Plexauridae</taxon>
        <taxon>Paramuricea</taxon>
    </lineage>
</organism>